<dbReference type="AlphaFoldDB" id="A0A8J4WVE3"/>
<dbReference type="Pfam" id="PF13765">
    <property type="entry name" value="PRY"/>
    <property type="match status" value="1"/>
</dbReference>
<protein>
    <submittedName>
        <fullName evidence="2">Tripartite motif-containing protein 16-like</fullName>
    </submittedName>
</protein>
<feature type="non-terminal residue" evidence="2">
    <location>
        <position position="1"/>
    </location>
</feature>
<dbReference type="EMBL" id="QNUK01000489">
    <property type="protein sequence ID" value="KAF5892607.1"/>
    <property type="molecule type" value="Genomic_DNA"/>
</dbReference>
<dbReference type="Proteomes" id="UP000727407">
    <property type="component" value="Unassembled WGS sequence"/>
</dbReference>
<dbReference type="OrthoDB" id="9903688at2759"/>
<dbReference type="SMART" id="SM00589">
    <property type="entry name" value="PRY"/>
    <property type="match status" value="1"/>
</dbReference>
<proteinExistence type="predicted"/>
<organism evidence="2 3">
    <name type="scientific">Clarias magur</name>
    <name type="common">Asian catfish</name>
    <name type="synonym">Macropteronotus magur</name>
    <dbReference type="NCBI Taxonomy" id="1594786"/>
    <lineage>
        <taxon>Eukaryota</taxon>
        <taxon>Metazoa</taxon>
        <taxon>Chordata</taxon>
        <taxon>Craniata</taxon>
        <taxon>Vertebrata</taxon>
        <taxon>Euteleostomi</taxon>
        <taxon>Actinopterygii</taxon>
        <taxon>Neopterygii</taxon>
        <taxon>Teleostei</taxon>
        <taxon>Ostariophysi</taxon>
        <taxon>Siluriformes</taxon>
        <taxon>Clariidae</taxon>
        <taxon>Clarias</taxon>
    </lineage>
</organism>
<keyword evidence="3" id="KW-1185">Reference proteome</keyword>
<gene>
    <name evidence="2" type="ORF">DAT39_017692</name>
</gene>
<dbReference type="InterPro" id="IPR006574">
    <property type="entry name" value="PRY"/>
</dbReference>
<evidence type="ECO:0000313" key="3">
    <source>
        <dbReference type="Proteomes" id="UP000727407"/>
    </source>
</evidence>
<accession>A0A8J4WVE3</accession>
<feature type="non-terminal residue" evidence="2">
    <location>
        <position position="111"/>
    </location>
</feature>
<name>A0A8J4WVE3_CLAMG</name>
<feature type="domain" description="SPRY-associated" evidence="1">
    <location>
        <begin position="67"/>
        <end position="111"/>
    </location>
</feature>
<sequence length="111" mass="12748">SLQFHCVSSRHGDSPSTTVNQHLSFDGVRKSLSDLEEELIKIPQHAVAAQMIFSSEPQSREDFLHYFCDLTLDPNTVNYNLILSEENRAVTCSKKDQPYSDHPQRFDYCNQ</sequence>
<dbReference type="Gene3D" id="2.60.120.920">
    <property type="match status" value="1"/>
</dbReference>
<evidence type="ECO:0000313" key="2">
    <source>
        <dbReference type="EMBL" id="KAF5892607.1"/>
    </source>
</evidence>
<comment type="caution">
    <text evidence="2">The sequence shown here is derived from an EMBL/GenBank/DDBJ whole genome shotgun (WGS) entry which is preliminary data.</text>
</comment>
<reference evidence="2" key="1">
    <citation type="submission" date="2020-07" db="EMBL/GenBank/DDBJ databases">
        <title>Clarias magur genome sequencing, assembly and annotation.</title>
        <authorList>
            <person name="Kushwaha B."/>
            <person name="Kumar R."/>
            <person name="Das P."/>
            <person name="Joshi C.G."/>
            <person name="Kumar D."/>
            <person name="Nagpure N.S."/>
            <person name="Pandey M."/>
            <person name="Agarwal S."/>
            <person name="Srivastava S."/>
            <person name="Singh M."/>
            <person name="Sahoo L."/>
            <person name="Jayasankar P."/>
            <person name="Meher P.K."/>
            <person name="Koringa P.G."/>
            <person name="Iquebal M.A."/>
            <person name="Das S.P."/>
            <person name="Bit A."/>
            <person name="Patnaik S."/>
            <person name="Patel N."/>
            <person name="Shah T.M."/>
            <person name="Hinsu A."/>
            <person name="Jena J.K."/>
        </authorList>
    </citation>
    <scope>NUCLEOTIDE SEQUENCE</scope>
    <source>
        <strain evidence="2">CIFAMagur01</strain>
        <tissue evidence="2">Testis</tissue>
    </source>
</reference>
<dbReference type="SUPFAM" id="SSF49899">
    <property type="entry name" value="Concanavalin A-like lectins/glucanases"/>
    <property type="match status" value="1"/>
</dbReference>
<dbReference type="InterPro" id="IPR013320">
    <property type="entry name" value="ConA-like_dom_sf"/>
</dbReference>
<dbReference type="InterPro" id="IPR043136">
    <property type="entry name" value="B30.2/SPRY_sf"/>
</dbReference>
<evidence type="ECO:0000259" key="1">
    <source>
        <dbReference type="SMART" id="SM00589"/>
    </source>
</evidence>